<feature type="compositionally biased region" description="Basic and acidic residues" evidence="6">
    <location>
        <begin position="14"/>
        <end position="26"/>
    </location>
</feature>
<name>A0ABP4X2Q4_9ACTN</name>
<evidence type="ECO:0000259" key="8">
    <source>
        <dbReference type="Pfam" id="PF02656"/>
    </source>
</evidence>
<dbReference type="Proteomes" id="UP001500655">
    <property type="component" value="Unassembled WGS sequence"/>
</dbReference>
<evidence type="ECO:0000313" key="10">
    <source>
        <dbReference type="Proteomes" id="UP001500655"/>
    </source>
</evidence>
<accession>A0ABP4X2Q4</accession>
<keyword evidence="2" id="KW-1003">Cell membrane</keyword>
<gene>
    <name evidence="9" type="ORF">GCM10009681_41520</name>
</gene>
<dbReference type="RefSeq" id="WP_344084493.1">
    <property type="nucleotide sequence ID" value="NZ_BAAALS010000022.1"/>
</dbReference>
<dbReference type="InterPro" id="IPR052053">
    <property type="entry name" value="IM_YidH-like"/>
</dbReference>
<keyword evidence="4 7" id="KW-1133">Transmembrane helix</keyword>
<evidence type="ECO:0000256" key="2">
    <source>
        <dbReference type="ARBA" id="ARBA00022475"/>
    </source>
</evidence>
<dbReference type="EMBL" id="BAAALS010000022">
    <property type="protein sequence ID" value="GAA1766153.1"/>
    <property type="molecule type" value="Genomic_DNA"/>
</dbReference>
<feature type="transmembrane region" description="Helical" evidence="7">
    <location>
        <begin position="40"/>
        <end position="59"/>
    </location>
</feature>
<feature type="transmembrane region" description="Helical" evidence="7">
    <location>
        <begin position="109"/>
        <end position="131"/>
    </location>
</feature>
<feature type="domain" description="DUF202" evidence="8">
    <location>
        <begin position="31"/>
        <end position="98"/>
    </location>
</feature>
<keyword evidence="10" id="KW-1185">Reference proteome</keyword>
<dbReference type="PANTHER" id="PTHR34187">
    <property type="entry name" value="FGR18P"/>
    <property type="match status" value="1"/>
</dbReference>
<evidence type="ECO:0000256" key="6">
    <source>
        <dbReference type="SAM" id="MobiDB-lite"/>
    </source>
</evidence>
<evidence type="ECO:0000313" key="9">
    <source>
        <dbReference type="EMBL" id="GAA1766153.1"/>
    </source>
</evidence>
<sequence>MPVTTPPDSPAESGRFDPRSPIRAGEEPDYRFSLANERTFLAWIRTAIALLAGGVAVVQLVPDLAPRPQRLGLGVAFAMLAFIVAATSYRRWWRVQRAMRTGQPLPHTWLPAAIAAGLSLIIAVTVTYLFLA</sequence>
<comment type="subcellular location">
    <subcellularLocation>
        <location evidence="1">Cell membrane</location>
        <topology evidence="1">Multi-pass membrane protein</topology>
    </subcellularLocation>
</comment>
<reference evidence="10" key="1">
    <citation type="journal article" date="2019" name="Int. J. Syst. Evol. Microbiol.">
        <title>The Global Catalogue of Microorganisms (GCM) 10K type strain sequencing project: providing services to taxonomists for standard genome sequencing and annotation.</title>
        <authorList>
            <consortium name="The Broad Institute Genomics Platform"/>
            <consortium name="The Broad Institute Genome Sequencing Center for Infectious Disease"/>
            <person name="Wu L."/>
            <person name="Ma J."/>
        </authorList>
    </citation>
    <scope>NUCLEOTIDE SEQUENCE [LARGE SCALE GENOMIC DNA]</scope>
    <source>
        <strain evidence="10">JCM 13249</strain>
    </source>
</reference>
<dbReference type="InterPro" id="IPR003807">
    <property type="entry name" value="DUF202"/>
</dbReference>
<evidence type="ECO:0000256" key="3">
    <source>
        <dbReference type="ARBA" id="ARBA00022692"/>
    </source>
</evidence>
<evidence type="ECO:0000256" key="1">
    <source>
        <dbReference type="ARBA" id="ARBA00004651"/>
    </source>
</evidence>
<organism evidence="9 10">
    <name type="scientific">Luedemannella helvata</name>
    <dbReference type="NCBI Taxonomy" id="349315"/>
    <lineage>
        <taxon>Bacteria</taxon>
        <taxon>Bacillati</taxon>
        <taxon>Actinomycetota</taxon>
        <taxon>Actinomycetes</taxon>
        <taxon>Micromonosporales</taxon>
        <taxon>Micromonosporaceae</taxon>
        <taxon>Luedemannella</taxon>
    </lineage>
</organism>
<proteinExistence type="predicted"/>
<keyword evidence="3 7" id="KW-0812">Transmembrane</keyword>
<feature type="region of interest" description="Disordered" evidence="6">
    <location>
        <begin position="1"/>
        <end position="26"/>
    </location>
</feature>
<comment type="caution">
    <text evidence="9">The sequence shown here is derived from an EMBL/GenBank/DDBJ whole genome shotgun (WGS) entry which is preliminary data.</text>
</comment>
<evidence type="ECO:0000256" key="4">
    <source>
        <dbReference type="ARBA" id="ARBA00022989"/>
    </source>
</evidence>
<evidence type="ECO:0000256" key="5">
    <source>
        <dbReference type="ARBA" id="ARBA00023136"/>
    </source>
</evidence>
<keyword evidence="5 7" id="KW-0472">Membrane</keyword>
<protein>
    <submittedName>
        <fullName evidence="9">DUF202 domain-containing protein</fullName>
    </submittedName>
</protein>
<evidence type="ECO:0000256" key="7">
    <source>
        <dbReference type="SAM" id="Phobius"/>
    </source>
</evidence>
<dbReference type="Pfam" id="PF02656">
    <property type="entry name" value="DUF202"/>
    <property type="match status" value="1"/>
</dbReference>
<feature type="transmembrane region" description="Helical" evidence="7">
    <location>
        <begin position="71"/>
        <end position="89"/>
    </location>
</feature>
<dbReference type="PANTHER" id="PTHR34187:SF2">
    <property type="entry name" value="DUF202 DOMAIN-CONTAINING PROTEIN"/>
    <property type="match status" value="1"/>
</dbReference>